<comment type="subcellular location">
    <subcellularLocation>
        <location evidence="1">Cell membrane</location>
        <topology evidence="1">Multi-pass membrane protein</topology>
    </subcellularLocation>
</comment>
<keyword evidence="3 6" id="KW-0812">Transmembrane</keyword>
<evidence type="ECO:0000256" key="4">
    <source>
        <dbReference type="ARBA" id="ARBA00022989"/>
    </source>
</evidence>
<dbReference type="Pfam" id="PF00482">
    <property type="entry name" value="T2SSF"/>
    <property type="match status" value="1"/>
</dbReference>
<name>A0A9D1EQC5_9FIRM</name>
<accession>A0A9D1EQC5</accession>
<evidence type="ECO:0000313" key="9">
    <source>
        <dbReference type="Proteomes" id="UP000823935"/>
    </source>
</evidence>
<keyword evidence="4 6" id="KW-1133">Transmembrane helix</keyword>
<gene>
    <name evidence="8" type="ORF">IAB44_00535</name>
</gene>
<dbReference type="Proteomes" id="UP000823935">
    <property type="component" value="Unassembled WGS sequence"/>
</dbReference>
<dbReference type="EMBL" id="DVIQ01000003">
    <property type="protein sequence ID" value="HIS30030.1"/>
    <property type="molecule type" value="Genomic_DNA"/>
</dbReference>
<sequence length="261" mass="29507">MTNYEGSRGSGKGEPVPDYRVYRMTAGDWIRCLLTYTLFDGMISLLFYRSWIAFAAGLPGIWLYRRMYLREKIRLRGKRLEETFMTALQSVSSSLTAGYSAENAFAEACKELEKLYYAEEPVCRELHRIKRMLSVNENLEALLADWAARSGSADIRNFAAVFSAAKRTGGDLNAIIRNTISIMTQKREAQQEIEVSLASRKMEQKVMSGIPLFILAYVGLTSPEFLEGMYYTPVGILVMTAALLLYGGAFLLGRYFVRIEV</sequence>
<dbReference type="InterPro" id="IPR018076">
    <property type="entry name" value="T2SS_GspF_dom"/>
</dbReference>
<evidence type="ECO:0000259" key="7">
    <source>
        <dbReference type="Pfam" id="PF00482"/>
    </source>
</evidence>
<evidence type="ECO:0000256" key="6">
    <source>
        <dbReference type="SAM" id="Phobius"/>
    </source>
</evidence>
<dbReference type="PANTHER" id="PTHR35007">
    <property type="entry name" value="INTEGRAL MEMBRANE PROTEIN-RELATED"/>
    <property type="match status" value="1"/>
</dbReference>
<keyword evidence="5 6" id="KW-0472">Membrane</keyword>
<evidence type="ECO:0000256" key="2">
    <source>
        <dbReference type="ARBA" id="ARBA00022475"/>
    </source>
</evidence>
<proteinExistence type="predicted"/>
<feature type="transmembrane region" description="Helical" evidence="6">
    <location>
        <begin position="206"/>
        <end position="222"/>
    </location>
</feature>
<evidence type="ECO:0000256" key="1">
    <source>
        <dbReference type="ARBA" id="ARBA00004651"/>
    </source>
</evidence>
<evidence type="ECO:0000256" key="5">
    <source>
        <dbReference type="ARBA" id="ARBA00023136"/>
    </source>
</evidence>
<reference evidence="8" key="1">
    <citation type="submission" date="2020-10" db="EMBL/GenBank/DDBJ databases">
        <authorList>
            <person name="Gilroy R."/>
        </authorList>
    </citation>
    <scope>NUCLEOTIDE SEQUENCE</scope>
    <source>
        <strain evidence="8">CHK190-19873</strain>
    </source>
</reference>
<keyword evidence="2" id="KW-1003">Cell membrane</keyword>
<evidence type="ECO:0000256" key="3">
    <source>
        <dbReference type="ARBA" id="ARBA00022692"/>
    </source>
</evidence>
<dbReference type="GO" id="GO:0005886">
    <property type="term" value="C:plasma membrane"/>
    <property type="evidence" value="ECO:0007669"/>
    <property type="project" value="UniProtKB-SubCell"/>
</dbReference>
<evidence type="ECO:0000313" key="8">
    <source>
        <dbReference type="EMBL" id="HIS30030.1"/>
    </source>
</evidence>
<reference evidence="8" key="2">
    <citation type="journal article" date="2021" name="PeerJ">
        <title>Extensive microbial diversity within the chicken gut microbiome revealed by metagenomics and culture.</title>
        <authorList>
            <person name="Gilroy R."/>
            <person name="Ravi A."/>
            <person name="Getino M."/>
            <person name="Pursley I."/>
            <person name="Horton D.L."/>
            <person name="Alikhan N.F."/>
            <person name="Baker D."/>
            <person name="Gharbi K."/>
            <person name="Hall N."/>
            <person name="Watson M."/>
            <person name="Adriaenssens E.M."/>
            <person name="Foster-Nyarko E."/>
            <person name="Jarju S."/>
            <person name="Secka A."/>
            <person name="Antonio M."/>
            <person name="Oren A."/>
            <person name="Chaudhuri R.R."/>
            <person name="La Ragione R."/>
            <person name="Hildebrand F."/>
            <person name="Pallen M.J."/>
        </authorList>
    </citation>
    <scope>NUCLEOTIDE SEQUENCE</scope>
    <source>
        <strain evidence="8">CHK190-19873</strain>
    </source>
</reference>
<dbReference type="PANTHER" id="PTHR35007:SF1">
    <property type="entry name" value="PILUS ASSEMBLY PROTEIN"/>
    <property type="match status" value="1"/>
</dbReference>
<protein>
    <submittedName>
        <fullName evidence="8">Type II secretion system F family protein</fullName>
    </submittedName>
</protein>
<feature type="domain" description="Type II secretion system protein GspF" evidence="7">
    <location>
        <begin position="88"/>
        <end position="218"/>
    </location>
</feature>
<feature type="transmembrane region" description="Helical" evidence="6">
    <location>
        <begin position="46"/>
        <end position="64"/>
    </location>
</feature>
<organism evidence="8 9">
    <name type="scientific">Candidatus Limivivens intestinipullorum</name>
    <dbReference type="NCBI Taxonomy" id="2840858"/>
    <lineage>
        <taxon>Bacteria</taxon>
        <taxon>Bacillati</taxon>
        <taxon>Bacillota</taxon>
        <taxon>Clostridia</taxon>
        <taxon>Lachnospirales</taxon>
        <taxon>Lachnospiraceae</taxon>
        <taxon>Lachnospiraceae incertae sedis</taxon>
        <taxon>Candidatus Limivivens</taxon>
    </lineage>
</organism>
<comment type="caution">
    <text evidence="8">The sequence shown here is derived from an EMBL/GenBank/DDBJ whole genome shotgun (WGS) entry which is preliminary data.</text>
</comment>
<feature type="transmembrane region" description="Helical" evidence="6">
    <location>
        <begin position="234"/>
        <end position="257"/>
    </location>
</feature>
<dbReference type="AlphaFoldDB" id="A0A9D1EQC5"/>